<keyword evidence="1" id="KW-1133">Transmembrane helix</keyword>
<feature type="transmembrane region" description="Helical" evidence="1">
    <location>
        <begin position="60"/>
        <end position="81"/>
    </location>
</feature>
<sequence length="99" mass="11243">MSAEPFLCGYVDMTEHKGGNEMSTRFQIAVLLSLMINAVLFGIGMIIVLTIPDLAQNAKYLIPLVIGCSFLITPFIAWFMAPRMRNRYWQNRNHKTGSF</sequence>
<protein>
    <submittedName>
        <fullName evidence="2">ABC-type spermidine/putrescine transport system permease subunit II</fullName>
    </submittedName>
</protein>
<dbReference type="EMBL" id="JACHIL010000002">
    <property type="protein sequence ID" value="MBB5091135.1"/>
    <property type="molecule type" value="Genomic_DNA"/>
</dbReference>
<name>A0A7W8AKY6_9HYPH</name>
<evidence type="ECO:0000313" key="3">
    <source>
        <dbReference type="Proteomes" id="UP000531231"/>
    </source>
</evidence>
<dbReference type="RefSeq" id="WP_238481617.1">
    <property type="nucleotide sequence ID" value="NZ_JACHIL010000002.1"/>
</dbReference>
<organism evidence="2 3">
    <name type="scientific">Pseudochrobactrum saccharolyticum</name>
    <dbReference type="NCBI Taxonomy" id="354352"/>
    <lineage>
        <taxon>Bacteria</taxon>
        <taxon>Pseudomonadati</taxon>
        <taxon>Pseudomonadota</taxon>
        <taxon>Alphaproteobacteria</taxon>
        <taxon>Hyphomicrobiales</taxon>
        <taxon>Brucellaceae</taxon>
        <taxon>Pseudochrobactrum</taxon>
    </lineage>
</organism>
<keyword evidence="3" id="KW-1185">Reference proteome</keyword>
<evidence type="ECO:0000256" key="1">
    <source>
        <dbReference type="SAM" id="Phobius"/>
    </source>
</evidence>
<keyword evidence="1" id="KW-0812">Transmembrane</keyword>
<feature type="transmembrane region" description="Helical" evidence="1">
    <location>
        <begin position="26"/>
        <end position="48"/>
    </location>
</feature>
<reference evidence="2 3" key="1">
    <citation type="submission" date="2020-08" db="EMBL/GenBank/DDBJ databases">
        <title>Genomic Encyclopedia of Type Strains, Phase IV (KMG-IV): sequencing the most valuable type-strain genomes for metagenomic binning, comparative biology and taxonomic classification.</title>
        <authorList>
            <person name="Goeker M."/>
        </authorList>
    </citation>
    <scope>NUCLEOTIDE SEQUENCE [LARGE SCALE GENOMIC DNA]</scope>
    <source>
        <strain evidence="2 3">DSM 25620</strain>
    </source>
</reference>
<dbReference type="Proteomes" id="UP000531231">
    <property type="component" value="Unassembled WGS sequence"/>
</dbReference>
<comment type="caution">
    <text evidence="2">The sequence shown here is derived from an EMBL/GenBank/DDBJ whole genome shotgun (WGS) entry which is preliminary data.</text>
</comment>
<gene>
    <name evidence="2" type="ORF">HNQ68_001659</name>
</gene>
<keyword evidence="1" id="KW-0472">Membrane</keyword>
<proteinExistence type="predicted"/>
<accession>A0A7W8AKY6</accession>
<dbReference type="AlphaFoldDB" id="A0A7W8AKY6"/>
<evidence type="ECO:0000313" key="2">
    <source>
        <dbReference type="EMBL" id="MBB5091135.1"/>
    </source>
</evidence>